<accession>A0A7D4BFK3</accession>
<evidence type="ECO:0000313" key="1">
    <source>
        <dbReference type="EMBL" id="QKG70662.1"/>
    </source>
</evidence>
<keyword evidence="2" id="KW-1185">Reference proteome</keyword>
<dbReference type="NCBIfam" id="NF010240">
    <property type="entry name" value="PRK13687.1"/>
    <property type="match status" value="1"/>
</dbReference>
<reference evidence="1 2" key="1">
    <citation type="submission" date="2020-05" db="EMBL/GenBank/DDBJ databases">
        <title>Erythrobacter mangrovi sp. nov., isolated from rhizosphere soil of mangrove plant (Kandelia candel).</title>
        <authorList>
            <person name="Ye Y.H."/>
        </authorList>
    </citation>
    <scope>NUCLEOTIDE SEQUENCE [LARGE SCALE GENOMIC DNA]</scope>
    <source>
        <strain evidence="1 2">EB310</strain>
    </source>
</reference>
<dbReference type="EMBL" id="CP053921">
    <property type="protein sequence ID" value="QKG70662.1"/>
    <property type="molecule type" value="Genomic_DNA"/>
</dbReference>
<gene>
    <name evidence="1" type="ORF">HQR01_04360</name>
</gene>
<dbReference type="InterPro" id="IPR018654">
    <property type="entry name" value="YjhX_toxin"/>
</dbReference>
<dbReference type="Proteomes" id="UP000504693">
    <property type="component" value="Chromosome"/>
</dbReference>
<protein>
    <submittedName>
        <fullName evidence="1">Uncharacterized protein</fullName>
    </submittedName>
</protein>
<dbReference type="RefSeq" id="WP_173212885.1">
    <property type="nucleotide sequence ID" value="NZ_CP053921.1"/>
</dbReference>
<dbReference type="AlphaFoldDB" id="A0A7D4BFK3"/>
<evidence type="ECO:0000313" key="2">
    <source>
        <dbReference type="Proteomes" id="UP000504693"/>
    </source>
</evidence>
<proteinExistence type="predicted"/>
<dbReference type="Pfam" id="PF09857">
    <property type="entry name" value="YjhX_toxin"/>
    <property type="match status" value="1"/>
</dbReference>
<organism evidence="1 2">
    <name type="scientific">Erythrobacter mangrovi</name>
    <dbReference type="NCBI Taxonomy" id="2739433"/>
    <lineage>
        <taxon>Bacteria</taxon>
        <taxon>Pseudomonadati</taxon>
        <taxon>Pseudomonadota</taxon>
        <taxon>Alphaproteobacteria</taxon>
        <taxon>Sphingomonadales</taxon>
        <taxon>Erythrobacteraceae</taxon>
        <taxon>Erythrobacter/Porphyrobacter group</taxon>
        <taxon>Erythrobacter</taxon>
    </lineage>
</organism>
<sequence>MSISKAEQRTLHALAQGGHILVRRDGEASGNKARPPISTVECYNRDGHMLVDCRLATFARLKKRGFIASRGGSPYRVTRAGLLAVRAQLDNR</sequence>
<dbReference type="KEGG" id="emv:HQR01_04360"/>
<name>A0A7D4BFK3_9SPHN</name>